<dbReference type="EMBL" id="JALNUB010000002">
    <property type="protein sequence ID" value="MCK8140827.1"/>
    <property type="molecule type" value="Genomic_DNA"/>
</dbReference>
<dbReference type="InterPro" id="IPR008979">
    <property type="entry name" value="Galactose-bd-like_sf"/>
</dbReference>
<evidence type="ECO:0000259" key="3">
    <source>
        <dbReference type="Pfam" id="PF00082"/>
    </source>
</evidence>
<name>A0A9X2BK33_9FLAO</name>
<dbReference type="SUPFAM" id="SSF52743">
    <property type="entry name" value="Subtilisin-like"/>
    <property type="match status" value="1"/>
</dbReference>
<dbReference type="GO" id="GO:0006508">
    <property type="term" value="P:proteolysis"/>
    <property type="evidence" value="ECO:0007669"/>
    <property type="project" value="InterPro"/>
</dbReference>
<evidence type="ECO:0000313" key="4">
    <source>
        <dbReference type="EMBL" id="MCK8140827.1"/>
    </source>
</evidence>
<dbReference type="InterPro" id="IPR051048">
    <property type="entry name" value="Peptidase_S8/S53_subtilisin"/>
</dbReference>
<keyword evidence="2" id="KW-0732">Signal</keyword>
<evidence type="ECO:0000256" key="2">
    <source>
        <dbReference type="ARBA" id="ARBA00022729"/>
    </source>
</evidence>
<dbReference type="NCBIfam" id="TIGR04183">
    <property type="entry name" value="Por_Secre_tail"/>
    <property type="match status" value="1"/>
</dbReference>
<accession>A0A9X2BK33</accession>
<dbReference type="Gene3D" id="3.40.50.200">
    <property type="entry name" value="Peptidase S8/S53 domain"/>
    <property type="match status" value="1"/>
</dbReference>
<dbReference type="InterPro" id="IPR000209">
    <property type="entry name" value="Peptidase_S8/S53_dom"/>
</dbReference>
<reference evidence="4" key="1">
    <citation type="submission" date="2022-04" db="EMBL/GenBank/DDBJ databases">
        <title>Flavobacterium pygoscelis sp. nov. isolated from Chinstrap chick (Pygoscelis antarcticus).</title>
        <authorList>
            <person name="Irgang R."/>
            <person name="Poblete-Morales M."/>
            <person name="Avendano-Herrera R."/>
        </authorList>
    </citation>
    <scope>NUCLEOTIDE SEQUENCE</scope>
    <source>
        <strain evidence="4">I-SCBP12n</strain>
    </source>
</reference>
<dbReference type="RefSeq" id="WP_248427492.1">
    <property type="nucleotide sequence ID" value="NZ_JALNUB010000002.1"/>
</dbReference>
<comment type="similarity">
    <text evidence="1">Belongs to the peptidase S8 family.</text>
</comment>
<keyword evidence="5" id="KW-1185">Reference proteome</keyword>
<organism evidence="4 5">
    <name type="scientific">Flavobacterium pygoscelis</name>
    <dbReference type="NCBI Taxonomy" id="2893176"/>
    <lineage>
        <taxon>Bacteria</taxon>
        <taxon>Pseudomonadati</taxon>
        <taxon>Bacteroidota</taxon>
        <taxon>Flavobacteriia</taxon>
        <taxon>Flavobacteriales</taxon>
        <taxon>Flavobacteriaceae</taxon>
        <taxon>Flavobacterium</taxon>
    </lineage>
</organism>
<dbReference type="Gene3D" id="2.60.120.380">
    <property type="match status" value="1"/>
</dbReference>
<dbReference type="InterPro" id="IPR034058">
    <property type="entry name" value="TagA/B/C/D_pept_dom"/>
</dbReference>
<dbReference type="GO" id="GO:0004252">
    <property type="term" value="F:serine-type endopeptidase activity"/>
    <property type="evidence" value="ECO:0007669"/>
    <property type="project" value="InterPro"/>
</dbReference>
<proteinExistence type="inferred from homology"/>
<evidence type="ECO:0000313" key="5">
    <source>
        <dbReference type="Proteomes" id="UP001139260"/>
    </source>
</evidence>
<dbReference type="InterPro" id="IPR036852">
    <property type="entry name" value="Peptidase_S8/S53_dom_sf"/>
</dbReference>
<dbReference type="Proteomes" id="UP001139260">
    <property type="component" value="Unassembled WGS sequence"/>
</dbReference>
<dbReference type="PANTHER" id="PTHR43399:SF4">
    <property type="entry name" value="CELL WALL-ASSOCIATED PROTEASE"/>
    <property type="match status" value="1"/>
</dbReference>
<dbReference type="InterPro" id="IPR026444">
    <property type="entry name" value="Secre_tail"/>
</dbReference>
<dbReference type="AlphaFoldDB" id="A0A9X2BK33"/>
<comment type="caution">
    <text evidence="4">The sequence shown here is derived from an EMBL/GenBank/DDBJ whole genome shotgun (WGS) entry which is preliminary data.</text>
</comment>
<feature type="domain" description="Peptidase S8/S53" evidence="3">
    <location>
        <begin position="217"/>
        <end position="420"/>
    </location>
</feature>
<sequence>MKTKFIYLLILIHSMSFSQDSSFWKHLIKKESEAKNQKYYFSTLENAHKKSWKIVKKLDLNYCIIETKSLLDKNDLKNILPANNFWKLPATFKSHDESKQYIVATDNIDDLIDELNEATIPFIRTATNNLILIKSNSKNISKVISSNSVLAVSSESLIPVTESKIADQNFTINQINKANYNFPTLLGENEIISIKDEFLNINDIDLLNKLVPSSIQSTKLSDHATAMATIVSGLGNSSILGKGVAQKSKIQSSDFLKIFPDDLSTLQGATTQNHSYGTEIENFYGSLAATYDEQLFTNPFLTHLFSSGNRGAEGFKSLSGNFKQSKNSIVIGCIDQYEKIMSFSSKGPAYDGRIKPELVAYSTQGTSNATALTSGIVTLLKEHFKNITNAPLNNALAKAILINSAKDLGPKGPDYTYGYGSIDADKSLKTISENRFIIGNINHNQRNLHNLTIPPATKNVKITLVWNDMPAAINSAFSLVNDLDLELISANKTVYLPYILNPNSPQELAVTGRDNLNTIEQIIVTNPIAGIYSIGVSANLLSNLSQDYSIAYEFELENKFEWNYPVRTDNFPFDGKTISPFKWDSTLSGKTGQLAISYNEGQSWETIATEVNLEKEQFEYSPTEQKYAEARLKMTVNNVDYLSDLFTISYDLNINSSLVCDGTTEINWNKPTDVNLFNIYKLIGDHLQFTEQISGSTYHYTDGKNYTVTPVFGKSEGIKSQSTLVYESNSNCYFKLAAAEVYEENKVKIDVGLFSIFNIKKIDLIKIINSSEIIIATNSNVSSKDFYLLDENPIKGNNQYKIKLTLMNNTIINSTTINTNYLANSLFLVTPTLVRKNESLYIEAKNEEQFLFYLYNLTGQNVITTPLLSKISSVPLNDIFAGIYIYKIVTKKGQIETGKIIIM</sequence>
<dbReference type="CDD" id="cd04842">
    <property type="entry name" value="Peptidases_S8_Kp43_protease"/>
    <property type="match status" value="1"/>
</dbReference>
<protein>
    <submittedName>
        <fullName evidence="4">S8 family serine peptidase</fullName>
    </submittedName>
</protein>
<dbReference type="SUPFAM" id="SSF49785">
    <property type="entry name" value="Galactose-binding domain-like"/>
    <property type="match status" value="1"/>
</dbReference>
<gene>
    <name evidence="4" type="ORF">MW871_02870</name>
</gene>
<evidence type="ECO:0000256" key="1">
    <source>
        <dbReference type="ARBA" id="ARBA00011073"/>
    </source>
</evidence>
<dbReference type="PANTHER" id="PTHR43399">
    <property type="entry name" value="SUBTILISIN-RELATED"/>
    <property type="match status" value="1"/>
</dbReference>
<dbReference type="Pfam" id="PF00082">
    <property type="entry name" value="Peptidase_S8"/>
    <property type="match status" value="1"/>
</dbReference>